<dbReference type="OrthoDB" id="2524554at2759"/>
<evidence type="ECO:0000313" key="3">
    <source>
        <dbReference type="Proteomes" id="UP000324022"/>
    </source>
</evidence>
<name>A0A5C3EAY1_9BASI</name>
<organism evidence="2 3">
    <name type="scientific">Ustilago trichophora</name>
    <dbReference type="NCBI Taxonomy" id="86804"/>
    <lineage>
        <taxon>Eukaryota</taxon>
        <taxon>Fungi</taxon>
        <taxon>Dikarya</taxon>
        <taxon>Basidiomycota</taxon>
        <taxon>Ustilaginomycotina</taxon>
        <taxon>Ustilaginomycetes</taxon>
        <taxon>Ustilaginales</taxon>
        <taxon>Ustilaginaceae</taxon>
        <taxon>Ustilago</taxon>
    </lineage>
</organism>
<proteinExistence type="predicted"/>
<evidence type="ECO:0000256" key="1">
    <source>
        <dbReference type="SAM" id="MobiDB-lite"/>
    </source>
</evidence>
<feature type="region of interest" description="Disordered" evidence="1">
    <location>
        <begin position="380"/>
        <end position="407"/>
    </location>
</feature>
<feature type="compositionally biased region" description="Low complexity" evidence="1">
    <location>
        <begin position="381"/>
        <end position="407"/>
    </location>
</feature>
<evidence type="ECO:0000313" key="2">
    <source>
        <dbReference type="EMBL" id="SPO26349.1"/>
    </source>
</evidence>
<accession>A0A5C3EAY1</accession>
<keyword evidence="3" id="KW-1185">Reference proteome</keyword>
<reference evidence="2 3" key="1">
    <citation type="submission" date="2018-03" db="EMBL/GenBank/DDBJ databases">
        <authorList>
            <person name="Guldener U."/>
        </authorList>
    </citation>
    <scope>NUCLEOTIDE SEQUENCE [LARGE SCALE GENOMIC DNA]</scope>
    <source>
        <strain evidence="2 3">NBRC100155</strain>
    </source>
</reference>
<dbReference type="AlphaFoldDB" id="A0A5C3EAY1"/>
<protein>
    <submittedName>
        <fullName evidence="2">Uncharacterized protein</fullName>
    </submittedName>
</protein>
<dbReference type="EMBL" id="OOIN01000014">
    <property type="protein sequence ID" value="SPO26349.1"/>
    <property type="molecule type" value="Genomic_DNA"/>
</dbReference>
<gene>
    <name evidence="2" type="ORF">UTRI_03938</name>
</gene>
<sequence length="599" mass="63698">MKPLLRSIPASRLGVSSYMQRSLLANRSLSTMRVVRPTPTATPYSARLTQPLPIASVARPYSTAPNSHQVMESFGTPFAQFVYTISRIARIITFTALGVATIGVVSFEAAHQYVEHVAMPSSSPSSSSSSGQDEFGWTQQALEESWSGSTKHTGTDPRLGIKGRHAVRSAWMCVNWGGGISPSVMFGGNSGSSGLGRTAVTTMEGAKTLKVEDGMILAMQYLNLAVKIAASKGIKLPDTDGIRAGLVSDSVAREQLKNADPLAVALEGRLAAVKERQGSRGALESAIASYERLYDVASMTQSEEETEGERASKLVRLATKLGDLHSALEKREEAEEWLNRAVGIAASAGASTPDLHNTRTVTAPEAVAKEEKKSRFGGWFSSSAKSSSPPAVVTTTSTPAAPAAPVMASPTATPALTRALITALVSKSAFHAQTPNPSSLQIALQTQMSALQLSSAEENRLLTPPPSSGVSAELHNLWLTHYQSVLDLHVAETIFALTRKDGSGSTSKLIPTSWFKGHEKKGSKSIEWINQADLRAASVIKALEEGGAKKGGKNQEDTVQLALKWTNDKAVKLTAGRVLRDAKRVQSAAGRCRLTLEAL</sequence>
<dbReference type="Proteomes" id="UP000324022">
    <property type="component" value="Unassembled WGS sequence"/>
</dbReference>